<evidence type="ECO:0000259" key="6">
    <source>
        <dbReference type="Pfam" id="PF00171"/>
    </source>
</evidence>
<dbReference type="PROSITE" id="PS00070">
    <property type="entry name" value="ALDEHYDE_DEHYDR_CYS"/>
    <property type="match status" value="1"/>
</dbReference>
<comment type="similarity">
    <text evidence="1">Belongs to the aldehyde dehydrogenase family.</text>
</comment>
<sequence length="482" mass="51205">MSLEHRNYIGGDWKESSSGTTFEVVNPANTSELVGCYQASTSDDTEEAIAAAVAQNSWESTSPVQRGEFLSTVARKLDERKQSATKTLVREEGKTRAEASGEVQRAIDIFEYYAQKTRDLGGTVKAPSGGRSKLYTKREPLGTVGLITPWNYPIAIPAWKIAPALATGNTFVLKPASAAPGPARILFECLDEAEVPDGVANMVTGAGSSVGTPLTTNSDIDAVSFTGSTAVGTAVAQSAAEDLTRVQCEMGGKNPTVVMPSADPKEAAEILGAGAFGTTGQSCTAASRAIVHEDVYDEFVDAIVEYAAGIEIGPGLENPDMGPHVNRDELHSTLEYVDIGIEEGAILETGGQELTEGVHADGLYIKPAVFSGVDNEMRIAQEEIFGPVLAVIEAEDFEHALGLANDVEYGLSASIVTQDYTEANEFVDRIEAGVAKVNEKTTGLELHVPFGGYKNSSTNTYREQGDAGIDFFTSVKTVYENY</sequence>
<proteinExistence type="inferred from homology"/>
<evidence type="ECO:0000256" key="1">
    <source>
        <dbReference type="ARBA" id="ARBA00009986"/>
    </source>
</evidence>
<dbReference type="InterPro" id="IPR015590">
    <property type="entry name" value="Aldehyde_DH_dom"/>
</dbReference>
<dbReference type="KEGG" id="hgi:ABY42_18660"/>
<reference evidence="8" key="1">
    <citation type="journal article" date="2015" name="J. Biotechnol.">
        <title>Complete genome sequence of Haloferax gibbonsii strain ARA6, a potential producer of polyhydroxyalkanoates and halocins isolated from Araruama, Rio de Janeiro, Brasil.</title>
        <authorList>
            <person name="Pinto L.H."/>
            <person name="D'Alincourt Carvalho-Assef A.P."/>
            <person name="Vieira R.P."/>
            <person name="Clementino M.M."/>
            <person name="Albano R.M."/>
        </authorList>
    </citation>
    <scope>NUCLEOTIDE SEQUENCE [LARGE SCALE GENOMIC DNA]</scope>
    <source>
        <strain evidence="8">ARA6</strain>
        <plasmid evidence="8">Plasmid pHG3</plasmid>
    </source>
</reference>
<keyword evidence="7" id="KW-0614">Plasmid</keyword>
<dbReference type="RefSeq" id="WP_050460458.1">
    <property type="nucleotide sequence ID" value="NZ_CP011950.1"/>
</dbReference>
<feature type="domain" description="Aldehyde dehydrogenase" evidence="6">
    <location>
        <begin position="13"/>
        <end position="478"/>
    </location>
</feature>
<protein>
    <recommendedName>
        <fullName evidence="4">aldehyde dehydrogenase (NAD(+))</fullName>
        <ecNumber evidence="4">1.2.1.3</ecNumber>
    </recommendedName>
</protein>
<dbReference type="FunFam" id="3.40.605.10:FF:000007">
    <property type="entry name" value="NAD/NADP-dependent betaine aldehyde dehydrogenase"/>
    <property type="match status" value="1"/>
</dbReference>
<dbReference type="AlphaFoldDB" id="A0A0K1IZW6"/>
<dbReference type="Pfam" id="PF00171">
    <property type="entry name" value="Aldedh"/>
    <property type="match status" value="1"/>
</dbReference>
<organism evidence="7 8">
    <name type="scientific">Haloferax gibbonsii</name>
    <dbReference type="NCBI Taxonomy" id="35746"/>
    <lineage>
        <taxon>Archaea</taxon>
        <taxon>Methanobacteriati</taxon>
        <taxon>Methanobacteriota</taxon>
        <taxon>Stenosarchaea group</taxon>
        <taxon>Halobacteria</taxon>
        <taxon>Halobacteriales</taxon>
        <taxon>Haloferacaceae</taxon>
        <taxon>Haloferax</taxon>
    </lineage>
</organism>
<dbReference type="InterPro" id="IPR016163">
    <property type="entry name" value="Ald_DH_C"/>
</dbReference>
<dbReference type="EC" id="1.2.1.3" evidence="4"/>
<comment type="catalytic activity">
    <reaction evidence="5">
        <text>an aldehyde + NAD(+) + H2O = a carboxylate + NADH + 2 H(+)</text>
        <dbReference type="Rhea" id="RHEA:16185"/>
        <dbReference type="ChEBI" id="CHEBI:15377"/>
        <dbReference type="ChEBI" id="CHEBI:15378"/>
        <dbReference type="ChEBI" id="CHEBI:17478"/>
        <dbReference type="ChEBI" id="CHEBI:29067"/>
        <dbReference type="ChEBI" id="CHEBI:57540"/>
        <dbReference type="ChEBI" id="CHEBI:57945"/>
        <dbReference type="EC" id="1.2.1.3"/>
    </reaction>
</comment>
<evidence type="ECO:0000313" key="7">
    <source>
        <dbReference type="EMBL" id="AKU09840.1"/>
    </source>
</evidence>
<keyword evidence="3" id="KW-0560">Oxidoreductase</keyword>
<comment type="subunit">
    <text evidence="2">Homotetramer.</text>
</comment>
<dbReference type="InterPro" id="IPR016160">
    <property type="entry name" value="Ald_DH_CS_CYS"/>
</dbReference>
<evidence type="ECO:0000313" key="8">
    <source>
        <dbReference type="Proteomes" id="UP000066124"/>
    </source>
</evidence>
<dbReference type="Gene3D" id="3.40.309.10">
    <property type="entry name" value="Aldehyde Dehydrogenase, Chain A, domain 2"/>
    <property type="match status" value="1"/>
</dbReference>
<geneLocation type="plasmid" evidence="7 8">
    <name>pHG3</name>
</geneLocation>
<dbReference type="PATRIC" id="fig|35746.4.peg.4101"/>
<name>A0A0K1IZW6_HALGI</name>
<dbReference type="Gene3D" id="3.40.605.10">
    <property type="entry name" value="Aldehyde Dehydrogenase, Chain A, domain 1"/>
    <property type="match status" value="1"/>
</dbReference>
<dbReference type="SUPFAM" id="SSF53720">
    <property type="entry name" value="ALDH-like"/>
    <property type="match status" value="1"/>
</dbReference>
<dbReference type="EMBL" id="CP011950">
    <property type="protein sequence ID" value="AKU09840.1"/>
    <property type="molecule type" value="Genomic_DNA"/>
</dbReference>
<dbReference type="InterPro" id="IPR016162">
    <property type="entry name" value="Ald_DH_N"/>
</dbReference>
<gene>
    <name evidence="7" type="ORF">ABY42_18660</name>
</gene>
<dbReference type="PANTHER" id="PTHR42804">
    <property type="entry name" value="ALDEHYDE DEHYDROGENASE"/>
    <property type="match status" value="1"/>
</dbReference>
<dbReference type="GeneID" id="25248015"/>
<evidence type="ECO:0000256" key="4">
    <source>
        <dbReference type="ARBA" id="ARBA00024226"/>
    </source>
</evidence>
<dbReference type="PANTHER" id="PTHR42804:SF1">
    <property type="entry name" value="ALDEHYDE DEHYDROGENASE-RELATED"/>
    <property type="match status" value="1"/>
</dbReference>
<evidence type="ECO:0000256" key="2">
    <source>
        <dbReference type="ARBA" id="ARBA00011881"/>
    </source>
</evidence>
<evidence type="ECO:0000256" key="3">
    <source>
        <dbReference type="ARBA" id="ARBA00023002"/>
    </source>
</evidence>
<accession>A0A0K1IZW6</accession>
<evidence type="ECO:0000256" key="5">
    <source>
        <dbReference type="ARBA" id="ARBA00049194"/>
    </source>
</evidence>
<dbReference type="InterPro" id="IPR016161">
    <property type="entry name" value="Ald_DH/histidinol_DH"/>
</dbReference>
<dbReference type="Proteomes" id="UP000066124">
    <property type="component" value="Plasmid pHG3"/>
</dbReference>
<dbReference type="GO" id="GO:0004029">
    <property type="term" value="F:aldehyde dehydrogenase (NAD+) activity"/>
    <property type="evidence" value="ECO:0007669"/>
    <property type="project" value="UniProtKB-EC"/>
</dbReference>